<protein>
    <submittedName>
        <fullName evidence="1">Uncharacterized protein</fullName>
    </submittedName>
</protein>
<proteinExistence type="predicted"/>
<reference evidence="2" key="1">
    <citation type="submission" date="2016-10" db="EMBL/GenBank/DDBJ databases">
        <authorList>
            <person name="Varghese N."/>
            <person name="Submissions S."/>
        </authorList>
    </citation>
    <scope>NUCLEOTIDE SEQUENCE [LARGE SCALE GENOMIC DNA]</scope>
    <source>
        <strain evidence="2">DSM 11526</strain>
    </source>
</reference>
<organism evidence="1 2">
    <name type="scientific">Marinobacterium iners DSM 11526</name>
    <dbReference type="NCBI Taxonomy" id="1122198"/>
    <lineage>
        <taxon>Bacteria</taxon>
        <taxon>Pseudomonadati</taxon>
        <taxon>Pseudomonadota</taxon>
        <taxon>Gammaproteobacteria</taxon>
        <taxon>Oceanospirillales</taxon>
        <taxon>Oceanospirillaceae</taxon>
        <taxon>Marinobacterium</taxon>
    </lineage>
</organism>
<dbReference type="STRING" id="1122198.SAMN02745729_10183"/>
<dbReference type="AlphaFoldDB" id="A0A1H3X9C6"/>
<evidence type="ECO:0000313" key="2">
    <source>
        <dbReference type="Proteomes" id="UP000242469"/>
    </source>
</evidence>
<dbReference type="EMBL" id="FNRJ01000001">
    <property type="protein sequence ID" value="SDZ95997.1"/>
    <property type="molecule type" value="Genomic_DNA"/>
</dbReference>
<gene>
    <name evidence="1" type="ORF">SAMN02745729_10183</name>
</gene>
<keyword evidence="2" id="KW-1185">Reference proteome</keyword>
<accession>A0A1H3X9C6</accession>
<dbReference type="Proteomes" id="UP000242469">
    <property type="component" value="Unassembled WGS sequence"/>
</dbReference>
<name>A0A1H3X9C6_9GAMM</name>
<sequence>MTTPSPITIAKKAWSYWSDGHFDGVPCNPAECVTHGETLSKAKYAFYQDLIDLGWGIDFMEVCREFSFRRYPDKDLVRLPSAPVLDQLTDKQRHIIGHANGNSGREPGYRDYYCTSDGDADCERLVDLSLMQRGSFVVSSKTSRYYLLTEDGALAALSEAEIPRDRAESILEPWVSPLVNQEGFLSLDAIKACPEIKHHFQGMSCRIYSSQWGYYWRANASGYGRKEEAGIYSFEDALSHSHHCGPEKGIWYEFITGAKA</sequence>
<dbReference type="RefSeq" id="WP_091821340.1">
    <property type="nucleotide sequence ID" value="NZ_FNRJ01000001.1"/>
</dbReference>
<evidence type="ECO:0000313" key="1">
    <source>
        <dbReference type="EMBL" id="SDZ95997.1"/>
    </source>
</evidence>